<evidence type="ECO:0000256" key="1">
    <source>
        <dbReference type="SAM" id="MobiDB-lite"/>
    </source>
</evidence>
<evidence type="ECO:0000313" key="3">
    <source>
        <dbReference type="Proteomes" id="UP000233722"/>
    </source>
</evidence>
<dbReference type="EMBL" id="PCHA01000014">
    <property type="protein sequence ID" value="PKU96192.1"/>
    <property type="molecule type" value="Genomic_DNA"/>
</dbReference>
<comment type="caution">
    <text evidence="2">The sequence shown here is derived from an EMBL/GenBank/DDBJ whole genome shotgun (WGS) entry which is preliminary data.</text>
</comment>
<feature type="compositionally biased region" description="Basic and acidic residues" evidence="1">
    <location>
        <begin position="95"/>
        <end position="104"/>
    </location>
</feature>
<gene>
    <name evidence="2" type="ORF">CQR45_0314</name>
</gene>
<organism evidence="2 3">
    <name type="scientific">Bifidobacterium pseudolongum subsp. globosum</name>
    <dbReference type="NCBI Taxonomy" id="1690"/>
    <lineage>
        <taxon>Bacteria</taxon>
        <taxon>Bacillati</taxon>
        <taxon>Actinomycetota</taxon>
        <taxon>Actinomycetes</taxon>
        <taxon>Bifidobacteriales</taxon>
        <taxon>Bifidobacteriaceae</taxon>
        <taxon>Bifidobacterium</taxon>
    </lineage>
</organism>
<proteinExistence type="predicted"/>
<accession>A0A2N3QVN4</accession>
<evidence type="ECO:0000313" key="2">
    <source>
        <dbReference type="EMBL" id="PKU96192.1"/>
    </source>
</evidence>
<dbReference type="Proteomes" id="UP000233722">
    <property type="component" value="Unassembled WGS sequence"/>
</dbReference>
<feature type="region of interest" description="Disordered" evidence="1">
    <location>
        <begin position="95"/>
        <end position="178"/>
    </location>
</feature>
<name>A0A2N3QVN4_9BIFI</name>
<sequence>MSTTGYARLRNDFWRSPKGMKLRKRNPAAGFLHLCAISYASDNLTDGHISEDVAYYSLDADDDQIAFLVDNGYWDKSADGDGWTIHDYLEHQNSRDSINETRAKDRARKARKKGQPTTPTPEHERNPDGIQTESDVNPSTPFNQNTKHKTQNTSPSGEVEAARASAPTTATEEKPGIDENELIDLWEPSPACHGHADELTRAGRPHVDLDALATTFRNKLHARGLAAYRLRPCLESLDAEFRTWISREADFIDERTRHNHGTPTPPTHVTPPHEHTWTCEHVQNLIAPHETEYDHERDGFAPSAWMQACSHLADLLNQGANPDVALANILQEVAA</sequence>
<protein>
    <submittedName>
        <fullName evidence="2">Uncharacterized protein</fullName>
    </submittedName>
</protein>
<dbReference type="RefSeq" id="WP_101430621.1">
    <property type="nucleotide sequence ID" value="NZ_PCHA01000014.1"/>
</dbReference>
<dbReference type="AlphaFoldDB" id="A0A2N3QVN4"/>
<feature type="compositionally biased region" description="Basic residues" evidence="1">
    <location>
        <begin position="105"/>
        <end position="114"/>
    </location>
</feature>
<reference evidence="2 3" key="1">
    <citation type="submission" date="2017-10" db="EMBL/GenBank/DDBJ databases">
        <title>Bifidobacterium genomics.</title>
        <authorList>
            <person name="Lugli G.A."/>
            <person name="Milani C."/>
            <person name="Mancabelli L."/>
        </authorList>
    </citation>
    <scope>NUCLEOTIDE SEQUENCE [LARGE SCALE GENOMIC DNA]</scope>
    <source>
        <strain evidence="2 3">1747B</strain>
    </source>
</reference>
<feature type="compositionally biased region" description="Polar residues" evidence="1">
    <location>
        <begin position="129"/>
        <end position="156"/>
    </location>
</feature>